<evidence type="ECO:0000256" key="2">
    <source>
        <dbReference type="ARBA" id="ARBA00023125"/>
    </source>
</evidence>
<keyword evidence="1" id="KW-0805">Transcription regulation</keyword>
<name>A0A4D7AXH7_9FIRM</name>
<dbReference type="PROSITE" id="PS50932">
    <property type="entry name" value="HTH_LACI_2"/>
    <property type="match status" value="1"/>
</dbReference>
<feature type="domain" description="HTH lacI-type" evidence="4">
    <location>
        <begin position="3"/>
        <end position="40"/>
    </location>
</feature>
<dbReference type="SMART" id="SM00354">
    <property type="entry name" value="HTH_LACI"/>
    <property type="match status" value="1"/>
</dbReference>
<accession>A0A4D7AXH7</accession>
<dbReference type="InterPro" id="IPR028082">
    <property type="entry name" value="Peripla_BP_I"/>
</dbReference>
<evidence type="ECO:0000256" key="3">
    <source>
        <dbReference type="ARBA" id="ARBA00023163"/>
    </source>
</evidence>
<dbReference type="InterPro" id="IPR010982">
    <property type="entry name" value="Lambda_DNA-bd_dom_sf"/>
</dbReference>
<dbReference type="InterPro" id="IPR001387">
    <property type="entry name" value="Cro/C1-type_HTH"/>
</dbReference>
<dbReference type="GeneID" id="89522488"/>
<dbReference type="GO" id="GO:0003700">
    <property type="term" value="F:DNA-binding transcription factor activity"/>
    <property type="evidence" value="ECO:0007669"/>
    <property type="project" value="TreeGrafter"/>
</dbReference>
<dbReference type="PANTHER" id="PTHR30146:SF24">
    <property type="entry name" value="XYLOSE OPERON REGULATORY PROTEIN"/>
    <property type="match status" value="1"/>
</dbReference>
<dbReference type="PANTHER" id="PTHR30146">
    <property type="entry name" value="LACI-RELATED TRANSCRIPTIONAL REPRESSOR"/>
    <property type="match status" value="1"/>
</dbReference>
<dbReference type="KEGG" id="obj:EIO64_16535"/>
<evidence type="ECO:0000313" key="6">
    <source>
        <dbReference type="EMBL" id="QCI60610.1"/>
    </source>
</evidence>
<reference evidence="7" key="1">
    <citation type="submission" date="2018-12" db="EMBL/GenBank/DDBJ databases">
        <title>Dusodibacter welbiota gen. nov., sp. nov., isolated from human faeces and emended description of the Oscillibacter genus.</title>
        <authorList>
            <person name="Le Roy T."/>
            <person name="Van der Smissen P."/>
            <person name="Delzenne N."/>
            <person name="Muccioli G."/>
            <person name="Collet J.F."/>
            <person name="Cani P.D."/>
        </authorList>
    </citation>
    <scope>NUCLEOTIDE SEQUENCE [LARGE SCALE GENOMIC DNA]</scope>
    <source>
        <strain evidence="7">J115</strain>
    </source>
</reference>
<dbReference type="SUPFAM" id="SSF53822">
    <property type="entry name" value="Periplasmic binding protein-like I"/>
    <property type="match status" value="1"/>
</dbReference>
<dbReference type="GO" id="GO:0000976">
    <property type="term" value="F:transcription cis-regulatory region binding"/>
    <property type="evidence" value="ECO:0007669"/>
    <property type="project" value="TreeGrafter"/>
</dbReference>
<gene>
    <name evidence="6" type="ORF">EIO64_16535</name>
</gene>
<feature type="domain" description="HTH cro/C1-type" evidence="5">
    <location>
        <begin position="2"/>
        <end position="47"/>
    </location>
</feature>
<evidence type="ECO:0000313" key="7">
    <source>
        <dbReference type="Proteomes" id="UP000298642"/>
    </source>
</evidence>
<dbReference type="RefSeq" id="WP_025544633.1">
    <property type="nucleotide sequence ID" value="NZ_CP034413.3"/>
</dbReference>
<dbReference type="InterPro" id="IPR000843">
    <property type="entry name" value="HTH_LacI"/>
</dbReference>
<dbReference type="Proteomes" id="UP000298642">
    <property type="component" value="Chromosome"/>
</dbReference>
<evidence type="ECO:0000259" key="5">
    <source>
        <dbReference type="PROSITE" id="PS50943"/>
    </source>
</evidence>
<dbReference type="EMBL" id="CP034413">
    <property type="protein sequence ID" value="QCI60610.1"/>
    <property type="molecule type" value="Genomic_DNA"/>
</dbReference>
<evidence type="ECO:0000259" key="4">
    <source>
        <dbReference type="PROSITE" id="PS50932"/>
    </source>
</evidence>
<dbReference type="Gene3D" id="1.10.260.40">
    <property type="entry name" value="lambda repressor-like DNA-binding domains"/>
    <property type="match status" value="1"/>
</dbReference>
<dbReference type="Gene3D" id="3.40.50.2300">
    <property type="match status" value="2"/>
</dbReference>
<dbReference type="InterPro" id="IPR046335">
    <property type="entry name" value="LacI/GalR-like_sensor"/>
</dbReference>
<protein>
    <submittedName>
        <fullName evidence="6">LacI family transcriptional regulator</fullName>
    </submittedName>
</protein>
<proteinExistence type="predicted"/>
<keyword evidence="2" id="KW-0238">DNA-binding</keyword>
<dbReference type="SUPFAM" id="SSF47413">
    <property type="entry name" value="lambda repressor-like DNA-binding domains"/>
    <property type="match status" value="1"/>
</dbReference>
<dbReference type="AlphaFoldDB" id="A0A4D7AXH7"/>
<dbReference type="CDD" id="cd01392">
    <property type="entry name" value="HTH_LacI"/>
    <property type="match status" value="1"/>
</dbReference>
<evidence type="ECO:0000256" key="1">
    <source>
        <dbReference type="ARBA" id="ARBA00023015"/>
    </source>
</evidence>
<sequence length="332" mass="37063">MKITVRKIAEEAGVSPASVSRYINGSEDVSSEIASKVESALFSLGGSPVVRRPRKQIILILLTHLRFDFYGRTLAELLEQEPQSEYTFMLLRYNPQSPETVRNFVSRMHPVGVIYFEEEIDSGILQYLQSCGLRTVMCGGVALDHQSDRVHVNDIAAAYEGTNYLLDLGHREILFLSDDEQKIGAGFQRITGSRKAMEERGLEFPESLVLRGGVTFEAGYQAMATALREKKQFTAAFAFSDELAVGVMAALYDAGLRVPEDISVLGYDDLTIATRIRPALTTIHQPIDVFIEKSLELFRQPPKSIHSEILLPHSIVERQSCRRLSDPVPKSV</sequence>
<keyword evidence="3" id="KW-0804">Transcription</keyword>
<organism evidence="6 7">
    <name type="scientific">Dysosmobacter welbionis</name>
    <dbReference type="NCBI Taxonomy" id="2093857"/>
    <lineage>
        <taxon>Bacteria</taxon>
        <taxon>Bacillati</taxon>
        <taxon>Bacillota</taxon>
        <taxon>Clostridia</taxon>
        <taxon>Eubacteriales</taxon>
        <taxon>Oscillospiraceae</taxon>
        <taxon>Dysosmobacter</taxon>
    </lineage>
</organism>
<dbReference type="PROSITE" id="PS50943">
    <property type="entry name" value="HTH_CROC1"/>
    <property type="match status" value="1"/>
</dbReference>
<dbReference type="Pfam" id="PF13377">
    <property type="entry name" value="Peripla_BP_3"/>
    <property type="match status" value="1"/>
</dbReference>
<dbReference type="Pfam" id="PF00356">
    <property type="entry name" value="LacI"/>
    <property type="match status" value="1"/>
</dbReference>
<keyword evidence="7" id="KW-1185">Reference proteome</keyword>